<evidence type="ECO:0000313" key="10">
    <source>
        <dbReference type="EMBL" id="KAJ6218981.1"/>
    </source>
</evidence>
<feature type="domain" description="Vacuolar protein sorting-associated protein 54 N-terminal" evidence="9">
    <location>
        <begin position="279"/>
        <end position="442"/>
    </location>
</feature>
<reference evidence="10" key="1">
    <citation type="submission" date="2022-12" db="EMBL/GenBank/DDBJ databases">
        <title>Genome assemblies of Blomia tropicalis.</title>
        <authorList>
            <person name="Cui Y."/>
        </authorList>
    </citation>
    <scope>NUCLEOTIDE SEQUENCE</scope>
    <source>
        <tissue evidence="10">Adult mites</tissue>
    </source>
</reference>
<keyword evidence="5" id="KW-0653">Protein transport</keyword>
<dbReference type="Pfam" id="PF10475">
    <property type="entry name" value="Vps54_N"/>
    <property type="match status" value="1"/>
</dbReference>
<keyword evidence="11" id="KW-1185">Reference proteome</keyword>
<evidence type="ECO:0000259" key="8">
    <source>
        <dbReference type="Pfam" id="PF07928"/>
    </source>
</evidence>
<evidence type="ECO:0000256" key="7">
    <source>
        <dbReference type="ARBA" id="ARBA00023054"/>
    </source>
</evidence>
<evidence type="ECO:0000256" key="2">
    <source>
        <dbReference type="ARBA" id="ARBA00009150"/>
    </source>
</evidence>
<dbReference type="PANTHER" id="PTHR12965:SF0">
    <property type="entry name" value="VACUOLAR PROTEIN SORTING-ASSOCIATED PROTEIN 54"/>
    <property type="match status" value="1"/>
</dbReference>
<organism evidence="10 11">
    <name type="scientific">Blomia tropicalis</name>
    <name type="common">Mite</name>
    <dbReference type="NCBI Taxonomy" id="40697"/>
    <lineage>
        <taxon>Eukaryota</taxon>
        <taxon>Metazoa</taxon>
        <taxon>Ecdysozoa</taxon>
        <taxon>Arthropoda</taxon>
        <taxon>Chelicerata</taxon>
        <taxon>Arachnida</taxon>
        <taxon>Acari</taxon>
        <taxon>Acariformes</taxon>
        <taxon>Sarcoptiformes</taxon>
        <taxon>Astigmata</taxon>
        <taxon>Glycyphagoidea</taxon>
        <taxon>Echimyopodidae</taxon>
        <taxon>Blomia</taxon>
    </lineage>
</organism>
<dbReference type="GO" id="GO:0006896">
    <property type="term" value="P:Golgi to vacuole transport"/>
    <property type="evidence" value="ECO:0007669"/>
    <property type="project" value="TreeGrafter"/>
</dbReference>
<comment type="similarity">
    <text evidence="2">Belongs to the VPS54 family.</text>
</comment>
<evidence type="ECO:0000256" key="3">
    <source>
        <dbReference type="ARBA" id="ARBA00017665"/>
    </source>
</evidence>
<gene>
    <name evidence="10" type="ORF">RDWZM_004793</name>
</gene>
<protein>
    <recommendedName>
        <fullName evidence="3">Vacuolar protein sorting-associated protein 54</fullName>
    </recommendedName>
</protein>
<dbReference type="Gene3D" id="1.20.1280.130">
    <property type="match status" value="1"/>
</dbReference>
<evidence type="ECO:0000313" key="11">
    <source>
        <dbReference type="Proteomes" id="UP001142055"/>
    </source>
</evidence>
<feature type="domain" description="Vacuolar protein sorting-associated protein 54 C-terminal" evidence="8">
    <location>
        <begin position="744"/>
        <end position="875"/>
    </location>
</feature>
<dbReference type="GO" id="GO:0000938">
    <property type="term" value="C:GARP complex"/>
    <property type="evidence" value="ECO:0007669"/>
    <property type="project" value="InterPro"/>
</dbReference>
<dbReference type="InterPro" id="IPR012501">
    <property type="entry name" value="Vps54_C"/>
</dbReference>
<name>A0A9Q0RMX2_BLOTA</name>
<dbReference type="AlphaFoldDB" id="A0A9Q0RMX2"/>
<sequence length="987" mass="114164">MNEKPWKKCQLCPNEHFDSPYQFGDHLRTLHSKKEGGSHICLFGPNGICPTLPIEGVNDRDYESHIAKSHIFSFEKANHNHSSGKSSKFTDNINHEQSSKSNHMAKSYFLNTFPNPSKNGFLHKYFEENGYLRDNPNVIDQDEWTIYSSSQNLTSALNDPFKSRSYYDNLFTKDWGFNFVDPIMVAPFPTSKKPSQMLFENYIKKVNKRNQIHRSQSQTNQVGSKQDGIPYEESVALQMVPTIFFDPNFNLENNEIFTNLLCLFGSKQNDDNLETFFNQHSMNDIQKSLSEYLDVVEQDLAQQICKRSKDFFLVMSSMDMVMEKLKLSIRQVSQIRDNCTQLEQNLVRPIEQNIELTQLRDKYRDLNKKINWIATVHQTQPTIQLLLSKNDFAGALDLISTSQEVVAQELSGVISFRHLKLQLMEIEKVIEQMMNEEFVKYLTAEWNRPITVDSSDYIKEERLLSIIYGMLKLQKFNFIDTFREEAFTAIKTNVKQTVIEAVSSDDSIEVSRIDVSLYEQTRFLKILKWLNCLESLFNRLAILLKRVNLVYNVINNGFMAVANNSIVNHSNDSNHLNSTNEELNLKIILQSDHYELSANLKEILCSICDFAHTQCAHIIEMRVNDGSLDRLNPIEFVRLIQLIENFVNQCETICGKKSPNLKLVIQIQSNKFVTKFHDERKNNLKGVLDLEKWVAVNSFSKDFETLCIELVNEKSNLMAIYTQYKSSKSITSKSSSNYITLNGEKFVLIPSVISLVHMVLEYCEYAQQITFLSQDLMLRLIELLKFFNSRTAQLVLGAEALQIAGLNTISARTLITSYRSLTFVLNIVPPIRRHFETLFTTVRQANMLKHFDEIQELYENHQCKIPEEVVSMVKNLINSLLQKWIAKPPVPSASFQSICQHLHRLHDNIHDFMPHQQLITLFERIHHTLITSFRERLEKLKIINDGGPQHGLVTQELTFYIQSLSKLSIGTKLNLNTTILWTNKLSP</sequence>
<dbReference type="OMA" id="FSFVQSY"/>
<dbReference type="PANTHER" id="PTHR12965">
    <property type="entry name" value="VACUOLAR PROTEIN SORTING 54"/>
    <property type="match status" value="1"/>
</dbReference>
<evidence type="ECO:0000259" key="9">
    <source>
        <dbReference type="Pfam" id="PF10475"/>
    </source>
</evidence>
<comment type="subcellular location">
    <subcellularLocation>
        <location evidence="1">Golgi apparatus</location>
        <location evidence="1">trans-Golgi network</location>
    </subcellularLocation>
</comment>
<dbReference type="InterPro" id="IPR039745">
    <property type="entry name" value="Vps54"/>
</dbReference>
<evidence type="ECO:0000256" key="6">
    <source>
        <dbReference type="ARBA" id="ARBA00023034"/>
    </source>
</evidence>
<dbReference type="GO" id="GO:0005829">
    <property type="term" value="C:cytosol"/>
    <property type="evidence" value="ECO:0007669"/>
    <property type="project" value="GOC"/>
</dbReference>
<dbReference type="InterPro" id="IPR019515">
    <property type="entry name" value="VPS54_N"/>
</dbReference>
<keyword evidence="7" id="KW-0175">Coiled coil</keyword>
<evidence type="ECO:0000256" key="1">
    <source>
        <dbReference type="ARBA" id="ARBA00004601"/>
    </source>
</evidence>
<comment type="caution">
    <text evidence="10">The sequence shown here is derived from an EMBL/GenBank/DDBJ whole genome shotgun (WGS) entry which is preliminary data.</text>
</comment>
<dbReference type="GO" id="GO:0015031">
    <property type="term" value="P:protein transport"/>
    <property type="evidence" value="ECO:0007669"/>
    <property type="project" value="UniProtKB-KW"/>
</dbReference>
<keyword evidence="6" id="KW-0333">Golgi apparatus</keyword>
<evidence type="ECO:0000256" key="5">
    <source>
        <dbReference type="ARBA" id="ARBA00022927"/>
    </source>
</evidence>
<dbReference type="EMBL" id="JAPWDV010000002">
    <property type="protein sequence ID" value="KAJ6218981.1"/>
    <property type="molecule type" value="Genomic_DNA"/>
</dbReference>
<dbReference type="Gene3D" id="6.10.250.860">
    <property type="match status" value="1"/>
</dbReference>
<dbReference type="GO" id="GO:0019905">
    <property type="term" value="F:syntaxin binding"/>
    <property type="evidence" value="ECO:0007669"/>
    <property type="project" value="TreeGrafter"/>
</dbReference>
<keyword evidence="4" id="KW-0813">Transport</keyword>
<dbReference type="Pfam" id="PF07928">
    <property type="entry name" value="Vps54"/>
    <property type="match status" value="1"/>
</dbReference>
<dbReference type="Proteomes" id="UP001142055">
    <property type="component" value="Chromosome 2"/>
</dbReference>
<accession>A0A9Q0RMX2</accession>
<proteinExistence type="inferred from homology"/>
<evidence type="ECO:0000256" key="4">
    <source>
        <dbReference type="ARBA" id="ARBA00022448"/>
    </source>
</evidence>
<dbReference type="GO" id="GO:0042147">
    <property type="term" value="P:retrograde transport, endosome to Golgi"/>
    <property type="evidence" value="ECO:0007669"/>
    <property type="project" value="InterPro"/>
</dbReference>